<evidence type="ECO:0000313" key="1">
    <source>
        <dbReference type="EMBL" id="KAK3392875.1"/>
    </source>
</evidence>
<organism evidence="1 2">
    <name type="scientific">Podospora didyma</name>
    <dbReference type="NCBI Taxonomy" id="330526"/>
    <lineage>
        <taxon>Eukaryota</taxon>
        <taxon>Fungi</taxon>
        <taxon>Dikarya</taxon>
        <taxon>Ascomycota</taxon>
        <taxon>Pezizomycotina</taxon>
        <taxon>Sordariomycetes</taxon>
        <taxon>Sordariomycetidae</taxon>
        <taxon>Sordariales</taxon>
        <taxon>Podosporaceae</taxon>
        <taxon>Podospora</taxon>
    </lineage>
</organism>
<evidence type="ECO:0000313" key="2">
    <source>
        <dbReference type="Proteomes" id="UP001285441"/>
    </source>
</evidence>
<comment type="caution">
    <text evidence="1">The sequence shown here is derived from an EMBL/GenBank/DDBJ whole genome shotgun (WGS) entry which is preliminary data.</text>
</comment>
<reference evidence="1" key="1">
    <citation type="journal article" date="2023" name="Mol. Phylogenet. Evol.">
        <title>Genome-scale phylogeny and comparative genomics of the fungal order Sordariales.</title>
        <authorList>
            <person name="Hensen N."/>
            <person name="Bonometti L."/>
            <person name="Westerberg I."/>
            <person name="Brannstrom I.O."/>
            <person name="Guillou S."/>
            <person name="Cros-Aarteil S."/>
            <person name="Calhoun S."/>
            <person name="Haridas S."/>
            <person name="Kuo A."/>
            <person name="Mondo S."/>
            <person name="Pangilinan J."/>
            <person name="Riley R."/>
            <person name="LaButti K."/>
            <person name="Andreopoulos B."/>
            <person name="Lipzen A."/>
            <person name="Chen C."/>
            <person name="Yan M."/>
            <person name="Daum C."/>
            <person name="Ng V."/>
            <person name="Clum A."/>
            <person name="Steindorff A."/>
            <person name="Ohm R.A."/>
            <person name="Martin F."/>
            <person name="Silar P."/>
            <person name="Natvig D.O."/>
            <person name="Lalanne C."/>
            <person name="Gautier V."/>
            <person name="Ament-Velasquez S.L."/>
            <person name="Kruys A."/>
            <person name="Hutchinson M.I."/>
            <person name="Powell A.J."/>
            <person name="Barry K."/>
            <person name="Miller A.N."/>
            <person name="Grigoriev I.V."/>
            <person name="Debuchy R."/>
            <person name="Gladieux P."/>
            <person name="Hiltunen Thoren M."/>
            <person name="Johannesson H."/>
        </authorList>
    </citation>
    <scope>NUCLEOTIDE SEQUENCE</scope>
    <source>
        <strain evidence="1">CBS 232.78</strain>
    </source>
</reference>
<keyword evidence="2" id="KW-1185">Reference proteome</keyword>
<dbReference type="AlphaFoldDB" id="A0AAE0U6Y3"/>
<name>A0AAE0U6Y3_9PEZI</name>
<protein>
    <submittedName>
        <fullName evidence="1">Uncharacterized protein</fullName>
    </submittedName>
</protein>
<reference evidence="1" key="2">
    <citation type="submission" date="2023-06" db="EMBL/GenBank/DDBJ databases">
        <authorList>
            <consortium name="Lawrence Berkeley National Laboratory"/>
            <person name="Haridas S."/>
            <person name="Hensen N."/>
            <person name="Bonometti L."/>
            <person name="Westerberg I."/>
            <person name="Brannstrom I.O."/>
            <person name="Guillou S."/>
            <person name="Cros-Aarteil S."/>
            <person name="Calhoun S."/>
            <person name="Kuo A."/>
            <person name="Mondo S."/>
            <person name="Pangilinan J."/>
            <person name="Riley R."/>
            <person name="LaButti K."/>
            <person name="Andreopoulos B."/>
            <person name="Lipzen A."/>
            <person name="Chen C."/>
            <person name="Yanf M."/>
            <person name="Daum C."/>
            <person name="Ng V."/>
            <person name="Clum A."/>
            <person name="Steindorff A."/>
            <person name="Ohm R."/>
            <person name="Martin F."/>
            <person name="Silar P."/>
            <person name="Natvig D."/>
            <person name="Lalanne C."/>
            <person name="Gautier V."/>
            <person name="Ament-velasquez S.L."/>
            <person name="Kruys A."/>
            <person name="Hutchinson M.I."/>
            <person name="Powell A.J."/>
            <person name="Barry K."/>
            <person name="Miller A.N."/>
            <person name="Grigoriev I.V."/>
            <person name="Debuchy R."/>
            <person name="Gladieux P."/>
            <person name="Thoren M.H."/>
            <person name="Johannesson H."/>
        </authorList>
    </citation>
    <scope>NUCLEOTIDE SEQUENCE</scope>
    <source>
        <strain evidence="1">CBS 232.78</strain>
    </source>
</reference>
<accession>A0AAE0U6Y3</accession>
<proteinExistence type="predicted"/>
<sequence length="179" mass="19130">MEGFSTASAAATCSAISKKANETAFAIDTVAAEPRSSGHPDVQKELAFLSIRLQQLCQHSDQLASCLVDDPVVSPKLQAILAQVLPECDKAVTDVADEVSRVRSGSVTHAINLMAVSQYQRLVAAYSRIVIFASQLSTIDIDEEQESKLAHADAHQLLETVDTAAQHVRISSGIFVAPN</sequence>
<dbReference type="Proteomes" id="UP001285441">
    <property type="component" value="Unassembled WGS sequence"/>
</dbReference>
<dbReference type="EMBL" id="JAULSW010000001">
    <property type="protein sequence ID" value="KAK3392875.1"/>
    <property type="molecule type" value="Genomic_DNA"/>
</dbReference>
<gene>
    <name evidence="1" type="ORF">B0H63DRAFT_456753</name>
</gene>